<reference evidence="1" key="1">
    <citation type="submission" date="2016-02" db="EMBL/GenBank/DDBJ databases">
        <title>Genome sequence of Bacillus trypoxylicola KCTC 13244(T).</title>
        <authorList>
            <person name="Jeong H."/>
            <person name="Park S.-H."/>
            <person name="Choi S.-K."/>
        </authorList>
    </citation>
    <scope>NUCLEOTIDE SEQUENCE [LARGE SCALE GENOMIC DNA]</scope>
    <source>
        <strain evidence="1">KCTC 13244</strain>
    </source>
</reference>
<protein>
    <submittedName>
        <fullName evidence="1">Uncharacterized protein</fullName>
    </submittedName>
</protein>
<evidence type="ECO:0000313" key="1">
    <source>
        <dbReference type="EMBL" id="KYG26034.1"/>
    </source>
</evidence>
<proteinExistence type="predicted"/>
<dbReference type="EMBL" id="LTAO01000039">
    <property type="protein sequence ID" value="KYG26034.1"/>
    <property type="molecule type" value="Genomic_DNA"/>
</dbReference>
<evidence type="ECO:0000313" key="2">
    <source>
        <dbReference type="Proteomes" id="UP000075806"/>
    </source>
</evidence>
<sequence length="121" mass="14062">MKKLGTRILFLRGTTKSIAKAMGREYEVVKINLIKQTSYPTLKGLLFNRTEYSSLICWSNMGEKAKVEEVSSSLIFIKKSKSLSIKYISAAVNIRITYYFSSSKYPYPNILFLKHRKLFFR</sequence>
<name>A0A162CQK7_9BACI</name>
<accession>A0A162CQK7</accession>
<dbReference type="Proteomes" id="UP000075806">
    <property type="component" value="Unassembled WGS sequence"/>
</dbReference>
<dbReference type="RefSeq" id="WP_061950211.1">
    <property type="nucleotide sequence ID" value="NZ_LTAO01000039.1"/>
</dbReference>
<keyword evidence="2" id="KW-1185">Reference proteome</keyword>
<dbReference type="AlphaFoldDB" id="A0A162CQK7"/>
<gene>
    <name evidence="1" type="ORF">AZF04_13185</name>
</gene>
<organism evidence="1 2">
    <name type="scientific">Alkalihalobacillus trypoxylicola</name>
    <dbReference type="NCBI Taxonomy" id="519424"/>
    <lineage>
        <taxon>Bacteria</taxon>
        <taxon>Bacillati</taxon>
        <taxon>Bacillota</taxon>
        <taxon>Bacilli</taxon>
        <taxon>Bacillales</taxon>
        <taxon>Bacillaceae</taxon>
        <taxon>Alkalihalobacillus</taxon>
    </lineage>
</organism>
<comment type="caution">
    <text evidence="1">The sequence shown here is derived from an EMBL/GenBank/DDBJ whole genome shotgun (WGS) entry which is preliminary data.</text>
</comment>